<evidence type="ECO:0000313" key="7">
    <source>
        <dbReference type="Proteomes" id="UP000528690"/>
    </source>
</evidence>
<dbReference type="PANTHER" id="PTHR12274:SF3">
    <property type="entry name" value="PROGRANULIN"/>
    <property type="match status" value="1"/>
</dbReference>
<feature type="non-terminal residue" evidence="6">
    <location>
        <position position="1"/>
    </location>
</feature>
<dbReference type="OrthoDB" id="5854875at2759"/>
<dbReference type="GO" id="GO:0005576">
    <property type="term" value="C:extracellular region"/>
    <property type="evidence" value="ECO:0007669"/>
    <property type="project" value="UniProtKB-SubCell"/>
</dbReference>
<gene>
    <name evidence="6" type="primary">Grn_1</name>
    <name evidence="6" type="ORF">ANHRUF_R11022</name>
</gene>
<feature type="non-terminal residue" evidence="6">
    <location>
        <position position="129"/>
    </location>
</feature>
<feature type="domain" description="Granulins" evidence="5">
    <location>
        <begin position="10"/>
        <end position="23"/>
    </location>
</feature>
<dbReference type="Proteomes" id="UP000528690">
    <property type="component" value="Unassembled WGS sequence"/>
</dbReference>
<comment type="similarity">
    <text evidence="2">Belongs to the granulin family.</text>
</comment>
<dbReference type="InterPro" id="IPR039036">
    <property type="entry name" value="Granulin_fam"/>
</dbReference>
<name>A0A7L3GKY8_9AVES</name>
<dbReference type="SMART" id="SM00277">
    <property type="entry name" value="GRAN"/>
    <property type="match status" value="2"/>
</dbReference>
<dbReference type="InterPro" id="IPR000118">
    <property type="entry name" value="Granulin"/>
</dbReference>
<dbReference type="Gene3D" id="2.10.25.160">
    <property type="entry name" value="Granulin"/>
    <property type="match status" value="2"/>
</dbReference>
<evidence type="ECO:0000313" key="6">
    <source>
        <dbReference type="EMBL" id="NXT92580.1"/>
    </source>
</evidence>
<dbReference type="EMBL" id="VZTV01075581">
    <property type="protein sequence ID" value="NXT92580.1"/>
    <property type="molecule type" value="Genomic_DNA"/>
</dbReference>
<keyword evidence="4" id="KW-1015">Disulfide bond</keyword>
<dbReference type="Pfam" id="PF00396">
    <property type="entry name" value="Granulin"/>
    <property type="match status" value="2"/>
</dbReference>
<accession>A0A7L3GKY8</accession>
<organism evidence="6 7">
    <name type="scientific">Anhinga rufa</name>
    <name type="common">African darter</name>
    <dbReference type="NCBI Taxonomy" id="317792"/>
    <lineage>
        <taxon>Eukaryota</taxon>
        <taxon>Metazoa</taxon>
        <taxon>Chordata</taxon>
        <taxon>Craniata</taxon>
        <taxon>Vertebrata</taxon>
        <taxon>Euteleostomi</taxon>
        <taxon>Archelosauria</taxon>
        <taxon>Archosauria</taxon>
        <taxon>Dinosauria</taxon>
        <taxon>Saurischia</taxon>
        <taxon>Theropoda</taxon>
        <taxon>Coelurosauria</taxon>
        <taxon>Aves</taxon>
        <taxon>Neognathae</taxon>
        <taxon>Neoaves</taxon>
        <taxon>Aequornithes</taxon>
        <taxon>Suliformes</taxon>
        <taxon>Anhingidae</taxon>
        <taxon>Anhinga</taxon>
    </lineage>
</organism>
<comment type="caution">
    <text evidence="6">The sequence shown here is derived from an EMBL/GenBank/DDBJ whole genome shotgun (WGS) entry which is preliminary data.</text>
</comment>
<dbReference type="SUPFAM" id="SSF57277">
    <property type="entry name" value="Granulin repeat"/>
    <property type="match status" value="1"/>
</dbReference>
<keyword evidence="3" id="KW-0964">Secreted</keyword>
<dbReference type="InterPro" id="IPR037277">
    <property type="entry name" value="Granulin_sf"/>
</dbReference>
<sequence length="129" mass="13408">SLPPLQAVCCGDHQHCCPRGYTCNVATQSCEKLLAPTPLLPAPAPGRQAPTPSPALLQAASTEPGAAVPCDAAHSCRDGQQCCRSRGDSWGCCPFAQGSCCSDGRHCCPRGSRCTRGGQGCSPQRWDLP</sequence>
<evidence type="ECO:0000256" key="2">
    <source>
        <dbReference type="ARBA" id="ARBA00010093"/>
    </source>
</evidence>
<evidence type="ECO:0000256" key="3">
    <source>
        <dbReference type="ARBA" id="ARBA00022525"/>
    </source>
</evidence>
<reference evidence="6 7" key="1">
    <citation type="submission" date="2019-09" db="EMBL/GenBank/DDBJ databases">
        <title>Bird 10,000 Genomes (B10K) Project - Family phase.</title>
        <authorList>
            <person name="Zhang G."/>
        </authorList>
    </citation>
    <scope>NUCLEOTIDE SEQUENCE [LARGE SCALE GENOMIC DNA]</scope>
    <source>
        <strain evidence="6">B10K-DU-029-28</strain>
    </source>
</reference>
<protein>
    <submittedName>
        <fullName evidence="6">GRN protein</fullName>
    </submittedName>
</protein>
<dbReference type="PROSITE" id="PS00799">
    <property type="entry name" value="GRANULINS"/>
    <property type="match status" value="2"/>
</dbReference>
<dbReference type="AlphaFoldDB" id="A0A7L3GKY8"/>
<proteinExistence type="inferred from homology"/>
<evidence type="ECO:0000256" key="1">
    <source>
        <dbReference type="ARBA" id="ARBA00004613"/>
    </source>
</evidence>
<comment type="subcellular location">
    <subcellularLocation>
        <location evidence="1">Secreted</location>
    </subcellularLocation>
</comment>
<feature type="domain" description="Granulins" evidence="5">
    <location>
        <begin position="101"/>
        <end position="114"/>
    </location>
</feature>
<dbReference type="PANTHER" id="PTHR12274">
    <property type="entry name" value="GRANULIN"/>
    <property type="match status" value="1"/>
</dbReference>
<evidence type="ECO:0000259" key="5">
    <source>
        <dbReference type="PROSITE" id="PS00799"/>
    </source>
</evidence>
<keyword evidence="7" id="KW-1185">Reference proteome</keyword>
<evidence type="ECO:0000256" key="4">
    <source>
        <dbReference type="ARBA" id="ARBA00023157"/>
    </source>
</evidence>